<sequence>MRSFLLAFLSTICLTSLIACGTEAKQSERVMFQDKPEKVRAVGLRSNLDPFTVAIGAERWNVIIGKARSALELKHSTPSEDDLVRIDLALRAGVRDLLELRDALCLANEKPIETCVAIEIPEWAATPPNTVTSLIEYEARSQWLGEAANNLSAIGCEAGREVSNDEYLCAVE</sequence>
<evidence type="ECO:0000313" key="3">
    <source>
        <dbReference type="Proteomes" id="UP000002745"/>
    </source>
</evidence>
<keyword evidence="3" id="KW-1185">Reference proteome</keyword>
<dbReference type="KEGG" id="hba:Hbal_1014"/>
<keyword evidence="1" id="KW-0732">Signal</keyword>
<evidence type="ECO:0000256" key="1">
    <source>
        <dbReference type="SAM" id="SignalP"/>
    </source>
</evidence>
<name>C6XQV2_HIRBI</name>
<protein>
    <recommendedName>
        <fullName evidence="4">Lipoprotein</fullName>
    </recommendedName>
</protein>
<dbReference type="RefSeq" id="WP_015826858.1">
    <property type="nucleotide sequence ID" value="NC_012982.1"/>
</dbReference>
<organism evidence="2 3">
    <name type="scientific">Hirschia baltica (strain ATCC 49814 / DSM 5838 / IFAM 1418)</name>
    <dbReference type="NCBI Taxonomy" id="582402"/>
    <lineage>
        <taxon>Bacteria</taxon>
        <taxon>Pseudomonadati</taxon>
        <taxon>Pseudomonadota</taxon>
        <taxon>Alphaproteobacteria</taxon>
        <taxon>Hyphomonadales</taxon>
        <taxon>Hyphomonadaceae</taxon>
        <taxon>Hirschia</taxon>
    </lineage>
</organism>
<reference evidence="3" key="1">
    <citation type="journal article" date="2011" name="J. Bacteriol.">
        <title>Genome sequences of eight morphologically diverse alphaproteobacteria.</title>
        <authorList>
            <consortium name="US DOE Joint Genome Institute"/>
            <person name="Brown P.J."/>
            <person name="Kysela D.T."/>
            <person name="Buechlein A."/>
            <person name="Hemmerich C."/>
            <person name="Brun Y.V."/>
        </authorList>
    </citation>
    <scope>NUCLEOTIDE SEQUENCE [LARGE SCALE GENOMIC DNA]</scope>
    <source>
        <strain evidence="3">ATCC 49814 / DSM 5838 / IFAM 1418</strain>
    </source>
</reference>
<dbReference type="AlphaFoldDB" id="C6XQV2"/>
<dbReference type="HOGENOM" id="CLU_1553173_0_0_5"/>
<dbReference type="PROSITE" id="PS51257">
    <property type="entry name" value="PROKAR_LIPOPROTEIN"/>
    <property type="match status" value="1"/>
</dbReference>
<accession>C6XQV2</accession>
<gene>
    <name evidence="2" type="ordered locus">Hbal_1014</name>
</gene>
<evidence type="ECO:0008006" key="4">
    <source>
        <dbReference type="Google" id="ProtNLM"/>
    </source>
</evidence>
<proteinExistence type="predicted"/>
<dbReference type="Proteomes" id="UP000002745">
    <property type="component" value="Chromosome"/>
</dbReference>
<dbReference type="EMBL" id="CP001678">
    <property type="protein sequence ID" value="ACT58708.1"/>
    <property type="molecule type" value="Genomic_DNA"/>
</dbReference>
<feature type="signal peptide" evidence="1">
    <location>
        <begin position="1"/>
        <end position="21"/>
    </location>
</feature>
<feature type="chain" id="PRO_5002974135" description="Lipoprotein" evidence="1">
    <location>
        <begin position="22"/>
        <end position="172"/>
    </location>
</feature>
<evidence type="ECO:0000313" key="2">
    <source>
        <dbReference type="EMBL" id="ACT58708.1"/>
    </source>
</evidence>